<evidence type="ECO:0000313" key="3">
    <source>
        <dbReference type="EMBL" id="CEK93184.1"/>
    </source>
</evidence>
<accession>A0A0B7BIK5</accession>
<dbReference type="AlphaFoldDB" id="A0A0B7BIK5"/>
<reference evidence="3" key="1">
    <citation type="submission" date="2014-12" db="EMBL/GenBank/DDBJ databases">
        <title>Insight into the proteome of Arion vulgaris.</title>
        <authorList>
            <person name="Aradska J."/>
            <person name="Bulat T."/>
            <person name="Smidak R."/>
            <person name="Sarate P."/>
            <person name="Gangsoo J."/>
            <person name="Sialana F."/>
            <person name="Bilban M."/>
            <person name="Lubec G."/>
        </authorList>
    </citation>
    <scope>NUCLEOTIDE SEQUENCE</scope>
    <source>
        <tissue evidence="3">Skin</tissue>
    </source>
</reference>
<dbReference type="EMBL" id="HACG01046319">
    <property type="protein sequence ID" value="CEK93184.1"/>
    <property type="molecule type" value="Transcribed_RNA"/>
</dbReference>
<evidence type="ECO:0000259" key="2">
    <source>
        <dbReference type="Pfam" id="PF07859"/>
    </source>
</evidence>
<keyword evidence="1" id="KW-0378">Hydrolase</keyword>
<protein>
    <recommendedName>
        <fullName evidence="2">Alpha/beta hydrolase fold-3 domain-containing protein</fullName>
    </recommendedName>
</protein>
<feature type="domain" description="Alpha/beta hydrolase fold-3" evidence="2">
    <location>
        <begin position="97"/>
        <end position="301"/>
    </location>
</feature>
<dbReference type="InterPro" id="IPR013094">
    <property type="entry name" value="AB_hydrolase_3"/>
</dbReference>
<dbReference type="InterPro" id="IPR029058">
    <property type="entry name" value="AB_hydrolase_fold"/>
</dbReference>
<evidence type="ECO:0000256" key="1">
    <source>
        <dbReference type="ARBA" id="ARBA00022801"/>
    </source>
</evidence>
<sequence length="326" mass="35568">MANAVQDPWEEYLKTYKVHEESYAFTGALAAHSVQPFNKYSIEDARQVFPAIFKAAAGEIEFDGQVEELVIPSPYVTSGIPSSVYKPRNRAANPAILVYFHGGGLIILDRKSYETALKIIARDAGCVIVNVDYRLLHSTGKGLDPFDDAVAATKWVLANKERVGGSPSSKVGVGGDSAGGQIAISVTNDVQGLDLQILMYPHADTVLNFPSVTEFKNVPGLSKADIDWFVHWTSLELPHQLTDPRINAMARTNLELSPTTLIVAAQLDTLRDSGVAYAKKLRAAGVEVQLETIEGVPHAFFGMCAIFKTKCPEAYGHVVKFIKKFQ</sequence>
<organism evidence="3">
    <name type="scientific">Arion vulgaris</name>
    <dbReference type="NCBI Taxonomy" id="1028688"/>
    <lineage>
        <taxon>Eukaryota</taxon>
        <taxon>Metazoa</taxon>
        <taxon>Spiralia</taxon>
        <taxon>Lophotrochozoa</taxon>
        <taxon>Mollusca</taxon>
        <taxon>Gastropoda</taxon>
        <taxon>Heterobranchia</taxon>
        <taxon>Euthyneura</taxon>
        <taxon>Panpulmonata</taxon>
        <taxon>Eupulmonata</taxon>
        <taxon>Stylommatophora</taxon>
        <taxon>Helicina</taxon>
        <taxon>Arionoidea</taxon>
        <taxon>Arionidae</taxon>
        <taxon>Arion</taxon>
    </lineage>
</organism>
<gene>
    <name evidence="3" type="primary">ORF192555</name>
</gene>
<dbReference type="InterPro" id="IPR050300">
    <property type="entry name" value="GDXG_lipolytic_enzyme"/>
</dbReference>
<dbReference type="Gene3D" id="3.40.50.1820">
    <property type="entry name" value="alpha/beta hydrolase"/>
    <property type="match status" value="1"/>
</dbReference>
<proteinExistence type="predicted"/>
<dbReference type="GO" id="GO:0016787">
    <property type="term" value="F:hydrolase activity"/>
    <property type="evidence" value="ECO:0007669"/>
    <property type="project" value="UniProtKB-KW"/>
</dbReference>
<dbReference type="PANTHER" id="PTHR48081:SF8">
    <property type="entry name" value="ALPHA_BETA HYDROLASE FOLD-3 DOMAIN-CONTAINING PROTEIN-RELATED"/>
    <property type="match status" value="1"/>
</dbReference>
<dbReference type="PANTHER" id="PTHR48081">
    <property type="entry name" value="AB HYDROLASE SUPERFAMILY PROTEIN C4A8.06C"/>
    <property type="match status" value="1"/>
</dbReference>
<name>A0A0B7BIK5_9EUPU</name>
<dbReference type="Pfam" id="PF07859">
    <property type="entry name" value="Abhydrolase_3"/>
    <property type="match status" value="1"/>
</dbReference>
<dbReference type="SUPFAM" id="SSF53474">
    <property type="entry name" value="alpha/beta-Hydrolases"/>
    <property type="match status" value="1"/>
</dbReference>